<dbReference type="EMBL" id="CAEZUW010000058">
    <property type="protein sequence ID" value="CAB4611980.1"/>
    <property type="molecule type" value="Genomic_DNA"/>
</dbReference>
<organism evidence="5">
    <name type="scientific">freshwater metagenome</name>
    <dbReference type="NCBI Taxonomy" id="449393"/>
    <lineage>
        <taxon>unclassified sequences</taxon>
        <taxon>metagenomes</taxon>
        <taxon>ecological metagenomes</taxon>
    </lineage>
</organism>
<dbReference type="Gene3D" id="3.40.190.10">
    <property type="entry name" value="Periplasmic binding protein-like II"/>
    <property type="match status" value="2"/>
</dbReference>
<dbReference type="AlphaFoldDB" id="A0A6J6HG16"/>
<dbReference type="Pfam" id="PF12849">
    <property type="entry name" value="PBP_like_2"/>
    <property type="match status" value="1"/>
</dbReference>
<keyword evidence="2" id="KW-0813">Transport</keyword>
<gene>
    <name evidence="5" type="ORF">UFOPK1855_00472</name>
</gene>
<evidence type="ECO:0000256" key="1">
    <source>
        <dbReference type="ARBA" id="ARBA00008725"/>
    </source>
</evidence>
<dbReference type="GO" id="GO:0042301">
    <property type="term" value="F:phosphate ion binding"/>
    <property type="evidence" value="ECO:0007669"/>
    <property type="project" value="InterPro"/>
</dbReference>
<evidence type="ECO:0000313" key="5">
    <source>
        <dbReference type="EMBL" id="CAB4611980.1"/>
    </source>
</evidence>
<dbReference type="GO" id="GO:0043190">
    <property type="term" value="C:ATP-binding cassette (ABC) transporter complex"/>
    <property type="evidence" value="ECO:0007669"/>
    <property type="project" value="InterPro"/>
</dbReference>
<reference evidence="5" key="1">
    <citation type="submission" date="2020-05" db="EMBL/GenBank/DDBJ databases">
        <authorList>
            <person name="Chiriac C."/>
            <person name="Salcher M."/>
            <person name="Ghai R."/>
            <person name="Kavagutti S V."/>
        </authorList>
    </citation>
    <scope>NUCLEOTIDE SEQUENCE</scope>
</reference>
<evidence type="ECO:0000256" key="2">
    <source>
        <dbReference type="ARBA" id="ARBA00022448"/>
    </source>
</evidence>
<dbReference type="InterPro" id="IPR024370">
    <property type="entry name" value="PBP_domain"/>
</dbReference>
<name>A0A6J6HG16_9ZZZZ</name>
<evidence type="ECO:0000259" key="4">
    <source>
        <dbReference type="Pfam" id="PF12849"/>
    </source>
</evidence>
<evidence type="ECO:0000256" key="3">
    <source>
        <dbReference type="ARBA" id="ARBA00022592"/>
    </source>
</evidence>
<keyword evidence="3" id="KW-0592">Phosphate transport</keyword>
<dbReference type="InterPro" id="IPR005673">
    <property type="entry name" value="ABC_phos-bd_PstS"/>
</dbReference>
<dbReference type="PIRSF" id="PIRSF002756">
    <property type="entry name" value="PstS"/>
    <property type="match status" value="1"/>
</dbReference>
<proteinExistence type="inferred from homology"/>
<dbReference type="InterPro" id="IPR050962">
    <property type="entry name" value="Phosphate-bind_PstS"/>
</dbReference>
<dbReference type="GO" id="GO:0035435">
    <property type="term" value="P:phosphate ion transmembrane transport"/>
    <property type="evidence" value="ECO:0007669"/>
    <property type="project" value="InterPro"/>
</dbReference>
<dbReference type="PANTHER" id="PTHR42996:SF1">
    <property type="entry name" value="PHOSPHATE-BINDING PROTEIN PSTS"/>
    <property type="match status" value="1"/>
</dbReference>
<protein>
    <submittedName>
        <fullName evidence="5">Unannotated protein</fullName>
    </submittedName>
</protein>
<dbReference type="PANTHER" id="PTHR42996">
    <property type="entry name" value="PHOSPHATE-BINDING PROTEIN PSTS"/>
    <property type="match status" value="1"/>
</dbReference>
<sequence>MRKSVGLVASIAFVASALMGAPAANAASASDIVSGGSSFAGGIIQACATNFAAANPTAGSVTYTKNASQTGKDNFRLGTYDMGGTDFIYSNTNGDNLPSGAKYVAVTSGPIAIAYNLPISNLKMTPELLAKIYKGSITTWNHAEILAIQVNTVKTALNRLASKTITPAYRTAGSGTSFNFSGYLKSTTSNFTQSSDWSEATGDATPRGNAYSSSSNLKTGINATAGSIGYLDLKDATGLKVALLRNQNGQYYAADAKRSATFLNAQADSAVKANGNVDIDWTKSVNGGYNATLITYAIVNTTGKTVSVKGATVKKFLQYTLATCGPSVSYGLGYTPIQGAIRTKAYAILNTVK</sequence>
<accession>A0A6J6HG16</accession>
<comment type="similarity">
    <text evidence="1">Belongs to the PstS family.</text>
</comment>
<feature type="domain" description="PBP" evidence="4">
    <location>
        <begin position="23"/>
        <end position="321"/>
    </location>
</feature>
<dbReference type="SUPFAM" id="SSF53850">
    <property type="entry name" value="Periplasmic binding protein-like II"/>
    <property type="match status" value="1"/>
</dbReference>